<proteinExistence type="predicted"/>
<name>A0ABD1W227_9LAMI</name>
<evidence type="ECO:0000313" key="3">
    <source>
        <dbReference type="Proteomes" id="UP001604336"/>
    </source>
</evidence>
<evidence type="ECO:0000313" key="2">
    <source>
        <dbReference type="EMBL" id="KAL2542868.1"/>
    </source>
</evidence>
<dbReference type="AlphaFoldDB" id="A0ABD1W227"/>
<feature type="compositionally biased region" description="Basic and acidic residues" evidence="1">
    <location>
        <begin position="28"/>
        <end position="52"/>
    </location>
</feature>
<organism evidence="2 3">
    <name type="scientific">Abeliophyllum distichum</name>
    <dbReference type="NCBI Taxonomy" id="126358"/>
    <lineage>
        <taxon>Eukaryota</taxon>
        <taxon>Viridiplantae</taxon>
        <taxon>Streptophyta</taxon>
        <taxon>Embryophyta</taxon>
        <taxon>Tracheophyta</taxon>
        <taxon>Spermatophyta</taxon>
        <taxon>Magnoliopsida</taxon>
        <taxon>eudicotyledons</taxon>
        <taxon>Gunneridae</taxon>
        <taxon>Pentapetalae</taxon>
        <taxon>asterids</taxon>
        <taxon>lamiids</taxon>
        <taxon>Lamiales</taxon>
        <taxon>Oleaceae</taxon>
        <taxon>Forsythieae</taxon>
        <taxon>Abeliophyllum</taxon>
    </lineage>
</organism>
<keyword evidence="3" id="KW-1185">Reference proteome</keyword>
<protein>
    <submittedName>
        <fullName evidence="2">Uncharacterized protein</fullName>
    </submittedName>
</protein>
<feature type="region of interest" description="Disordered" evidence="1">
    <location>
        <begin position="1"/>
        <end position="52"/>
    </location>
</feature>
<reference evidence="3" key="1">
    <citation type="submission" date="2024-07" db="EMBL/GenBank/DDBJ databases">
        <title>Two chromosome-level genome assemblies of Korean endemic species Abeliophyllum distichum and Forsythia ovata (Oleaceae).</title>
        <authorList>
            <person name="Jang H."/>
        </authorList>
    </citation>
    <scope>NUCLEOTIDE SEQUENCE [LARGE SCALE GENOMIC DNA]</scope>
</reference>
<dbReference type="Proteomes" id="UP001604336">
    <property type="component" value="Unassembled WGS sequence"/>
</dbReference>
<sequence>MDKGKLPRPTMAHFASKKSKALAPGPSEDSKHKNVIEDLSRDGNRDEADKADVVEIDESVEAAEEEVPLSRKRKVGTSSQVKKKTIEVMDNYTVCSPPPLQRMLSITDAGEIVLEISPKLHQSSEDSDGRPYDSKRKLRELIGPLWGIGLQEILQSQVQ</sequence>
<evidence type="ECO:0000256" key="1">
    <source>
        <dbReference type="SAM" id="MobiDB-lite"/>
    </source>
</evidence>
<gene>
    <name evidence="2" type="ORF">Adt_03846</name>
</gene>
<dbReference type="EMBL" id="JBFOLK010000001">
    <property type="protein sequence ID" value="KAL2542868.1"/>
    <property type="molecule type" value="Genomic_DNA"/>
</dbReference>
<comment type="caution">
    <text evidence="2">The sequence shown here is derived from an EMBL/GenBank/DDBJ whole genome shotgun (WGS) entry which is preliminary data.</text>
</comment>
<accession>A0ABD1W227</accession>